<evidence type="ECO:0000256" key="2">
    <source>
        <dbReference type="ARBA" id="ARBA00022448"/>
    </source>
</evidence>
<dbReference type="GO" id="GO:0016192">
    <property type="term" value="P:vesicle-mediated transport"/>
    <property type="evidence" value="ECO:0007669"/>
    <property type="project" value="UniProtKB-ARBA"/>
</dbReference>
<evidence type="ECO:0000313" key="7">
    <source>
        <dbReference type="EMBL" id="KXJ89419.1"/>
    </source>
</evidence>
<dbReference type="InterPro" id="IPR004152">
    <property type="entry name" value="GAT_dom"/>
</dbReference>
<dbReference type="OrthoDB" id="5393057at2759"/>
<dbReference type="AlphaFoldDB" id="A0A136IXB5"/>
<dbReference type="Gene3D" id="1.25.40.90">
    <property type="match status" value="1"/>
</dbReference>
<dbReference type="EMBL" id="KQ964255">
    <property type="protein sequence ID" value="KXJ89419.1"/>
    <property type="molecule type" value="Genomic_DNA"/>
</dbReference>
<evidence type="ECO:0000259" key="6">
    <source>
        <dbReference type="PROSITE" id="PS50909"/>
    </source>
</evidence>
<feature type="compositionally biased region" description="Polar residues" evidence="4">
    <location>
        <begin position="331"/>
        <end position="346"/>
    </location>
</feature>
<dbReference type="Pfam" id="PF03127">
    <property type="entry name" value="GAT"/>
    <property type="match status" value="1"/>
</dbReference>
<dbReference type="Proteomes" id="UP000070501">
    <property type="component" value="Unassembled WGS sequence"/>
</dbReference>
<dbReference type="CDD" id="cd21383">
    <property type="entry name" value="GAT_GGA_Tom1-like"/>
    <property type="match status" value="1"/>
</dbReference>
<dbReference type="InParanoid" id="A0A136IXB5"/>
<evidence type="ECO:0008006" key="9">
    <source>
        <dbReference type="Google" id="ProtNLM"/>
    </source>
</evidence>
<dbReference type="GO" id="GO:0035091">
    <property type="term" value="F:phosphatidylinositol binding"/>
    <property type="evidence" value="ECO:0007669"/>
    <property type="project" value="InterPro"/>
</dbReference>
<evidence type="ECO:0000256" key="3">
    <source>
        <dbReference type="ARBA" id="ARBA00022927"/>
    </source>
</evidence>
<dbReference type="GO" id="GO:0007034">
    <property type="term" value="P:vacuolar transport"/>
    <property type="evidence" value="ECO:0007669"/>
    <property type="project" value="UniProtKB-ARBA"/>
</dbReference>
<dbReference type="GO" id="GO:0043130">
    <property type="term" value="F:ubiquitin binding"/>
    <property type="evidence" value="ECO:0007669"/>
    <property type="project" value="InterPro"/>
</dbReference>
<proteinExistence type="predicted"/>
<dbReference type="STRING" id="196109.A0A136IXB5"/>
<accession>A0A136IXB5</accession>
<feature type="domain" description="GAT" evidence="6">
    <location>
        <begin position="231"/>
        <end position="320"/>
    </location>
</feature>
<feature type="region of interest" description="Disordered" evidence="4">
    <location>
        <begin position="328"/>
        <end position="513"/>
    </location>
</feature>
<evidence type="ECO:0000313" key="8">
    <source>
        <dbReference type="Proteomes" id="UP000070501"/>
    </source>
</evidence>
<feature type="compositionally biased region" description="Low complexity" evidence="4">
    <location>
        <begin position="413"/>
        <end position="425"/>
    </location>
</feature>
<dbReference type="InterPro" id="IPR038425">
    <property type="entry name" value="GAT_sf"/>
</dbReference>
<name>A0A136IXB5_9PEZI</name>
<reference evidence="8" key="1">
    <citation type="submission" date="2016-02" db="EMBL/GenBank/DDBJ databases">
        <title>Draft genome sequence of Microdochium bolleyi, a fungal endophyte of beachgrass.</title>
        <authorList>
            <consortium name="DOE Joint Genome Institute"/>
            <person name="David A.S."/>
            <person name="May G."/>
            <person name="Haridas S."/>
            <person name="Lim J."/>
            <person name="Wang M."/>
            <person name="Labutti K."/>
            <person name="Lipzen A."/>
            <person name="Barry K."/>
            <person name="Grigoriev I.V."/>
        </authorList>
    </citation>
    <scope>NUCLEOTIDE SEQUENCE [LARGE SCALE GENOMIC DNA]</scope>
    <source>
        <strain evidence="8">J235TASD1</strain>
    </source>
</reference>
<comment type="subunit">
    <text evidence="1">Component of the ESCRT-0 complex composed of HSE1 and VPS27.</text>
</comment>
<feature type="compositionally biased region" description="Basic and acidic residues" evidence="4">
    <location>
        <begin position="397"/>
        <end position="411"/>
    </location>
</feature>
<evidence type="ECO:0000259" key="5">
    <source>
        <dbReference type="PROSITE" id="PS50179"/>
    </source>
</evidence>
<dbReference type="GO" id="GO:0015031">
    <property type="term" value="P:protein transport"/>
    <property type="evidence" value="ECO:0007669"/>
    <property type="project" value="UniProtKB-KW"/>
</dbReference>
<feature type="compositionally biased region" description="Low complexity" evidence="4">
    <location>
        <begin position="17"/>
        <end position="32"/>
    </location>
</feature>
<feature type="compositionally biased region" description="Low complexity" evidence="4">
    <location>
        <begin position="470"/>
        <end position="487"/>
    </location>
</feature>
<sequence>MKSLKKIKASISRKTSGDSNGNTQNGNGSGESIPRIRADTSDDPQGDGPEAVAARNVRLFCESGAGPNSNDDYIYLPAIVDAAESSPEAAAECARVIRQYLRKAYKNSPSFQYNAIMLMRILTDNPGPTFTRNLDVKFVETCKAILNSPDRRVNQIMMDTLDAFEHQKAGDEGLGMLIIMWQGEKQKALQKSGGAMPFGWQPPSQHMQTRAPDPHSQNYFARQHAPRRTLPDPVELAGRLEEARTSAKVLHDIVANTPPQEVLGNELIKEFADRCLSASRSIQGYMSATQPAPDHETMESLIDTNEQLQASMSLHQRAMLNARKQAGLMTPQGQDEPSPVTETNDPNVPGSRRYSPVSEDEDAAARAQIGPRPGGGKGKHRDLESSGAAGISRSHTPRVEDDPFKDPEPEYRAGGSSSNAASGSKGKARHDDDGDNSGGYQPQRLFDEPFHPGFGTTTPSYLGRQESAVGKEAMSGAAGGSSSLANRAPPPPPSSAPAPHESDDRPREPTYRY</sequence>
<protein>
    <recommendedName>
        <fullName evidence="9">GAT domain-containing protein</fullName>
    </recommendedName>
</protein>
<feature type="domain" description="VHS" evidence="5">
    <location>
        <begin position="63"/>
        <end position="192"/>
    </location>
</feature>
<dbReference type="InterPro" id="IPR008942">
    <property type="entry name" value="ENTH_VHS"/>
</dbReference>
<evidence type="ECO:0000256" key="1">
    <source>
        <dbReference type="ARBA" id="ARBA00011446"/>
    </source>
</evidence>
<keyword evidence="8" id="KW-1185">Reference proteome</keyword>
<keyword evidence="3" id="KW-0653">Protein transport</keyword>
<feature type="region of interest" description="Disordered" evidence="4">
    <location>
        <begin position="1"/>
        <end position="50"/>
    </location>
</feature>
<keyword evidence="2" id="KW-0813">Transport</keyword>
<dbReference type="Gene3D" id="1.20.58.160">
    <property type="match status" value="1"/>
</dbReference>
<dbReference type="SUPFAM" id="SSF48464">
    <property type="entry name" value="ENTH/VHS domain"/>
    <property type="match status" value="1"/>
</dbReference>
<dbReference type="SUPFAM" id="SSF89009">
    <property type="entry name" value="GAT-like domain"/>
    <property type="match status" value="1"/>
</dbReference>
<dbReference type="PROSITE" id="PS50179">
    <property type="entry name" value="VHS"/>
    <property type="match status" value="1"/>
</dbReference>
<gene>
    <name evidence="7" type="ORF">Micbo1qcDRAFT_165488</name>
</gene>
<organism evidence="7 8">
    <name type="scientific">Microdochium bolleyi</name>
    <dbReference type="NCBI Taxonomy" id="196109"/>
    <lineage>
        <taxon>Eukaryota</taxon>
        <taxon>Fungi</taxon>
        <taxon>Dikarya</taxon>
        <taxon>Ascomycota</taxon>
        <taxon>Pezizomycotina</taxon>
        <taxon>Sordariomycetes</taxon>
        <taxon>Xylariomycetidae</taxon>
        <taxon>Xylariales</taxon>
        <taxon>Microdochiaceae</taxon>
        <taxon>Microdochium</taxon>
    </lineage>
</organism>
<feature type="compositionally biased region" description="Basic and acidic residues" evidence="4">
    <location>
        <begin position="500"/>
        <end position="513"/>
    </location>
</feature>
<evidence type="ECO:0000256" key="4">
    <source>
        <dbReference type="SAM" id="MobiDB-lite"/>
    </source>
</evidence>
<dbReference type="PROSITE" id="PS50909">
    <property type="entry name" value="GAT"/>
    <property type="match status" value="1"/>
</dbReference>
<dbReference type="InterPro" id="IPR002014">
    <property type="entry name" value="VHS_dom"/>
</dbReference>